<dbReference type="NCBIfam" id="TIGR00216">
    <property type="entry name" value="ispH_lytB"/>
    <property type="match status" value="1"/>
</dbReference>
<feature type="binding site" evidence="6">
    <location>
        <position position="508"/>
    </location>
    <ligand>
        <name>dimethylallyl diphosphate</name>
        <dbReference type="ChEBI" id="CHEBI:57623"/>
    </ligand>
</feature>
<feature type="binding site" evidence="6">
    <location>
        <position position="458"/>
    </location>
    <ligand>
        <name>isopentenyl diphosphate</name>
        <dbReference type="ChEBI" id="CHEBI:128769"/>
    </ligand>
</feature>
<feature type="binding site" evidence="6">
    <location>
        <position position="606"/>
    </location>
    <ligand>
        <name>isopentenyl diphosphate</name>
        <dbReference type="ChEBI" id="CHEBI:128769"/>
    </ligand>
</feature>
<feature type="binding site" evidence="6">
    <location>
        <position position="480"/>
    </location>
    <ligand>
        <name>[4Fe-4S] cluster</name>
        <dbReference type="ChEBI" id="CHEBI:49883"/>
    </ligand>
</feature>
<proteinExistence type="inferred from homology"/>
<evidence type="ECO:0000256" key="1">
    <source>
        <dbReference type="ARBA" id="ARBA00022485"/>
    </source>
</evidence>
<keyword evidence="9" id="KW-1185">Reference proteome</keyword>
<evidence type="ECO:0000256" key="5">
    <source>
        <dbReference type="ARBA" id="ARBA00023014"/>
    </source>
</evidence>
<feature type="binding site" evidence="6">
    <location>
        <position position="650"/>
    </location>
    <ligand>
        <name>dimethylallyl diphosphate</name>
        <dbReference type="ChEBI" id="CHEBI:57623"/>
    </ligand>
</feature>
<feature type="binding site" evidence="6">
    <location>
        <position position="508"/>
    </location>
    <ligand>
        <name>isopentenyl diphosphate</name>
        <dbReference type="ChEBI" id="CHEBI:128769"/>
    </ligand>
</feature>
<keyword evidence="2 6" id="KW-0479">Metal-binding</keyword>
<feature type="binding site" evidence="6">
    <location>
        <position position="548"/>
    </location>
    <ligand>
        <name>(2E)-4-hydroxy-3-methylbut-2-enyl diphosphate</name>
        <dbReference type="ChEBI" id="CHEBI:128753"/>
    </ligand>
</feature>
<dbReference type="Gene3D" id="3.40.50.11270">
    <property type="match status" value="1"/>
</dbReference>
<dbReference type="CDD" id="cd13944">
    <property type="entry name" value="lytB_ispH"/>
    <property type="match status" value="1"/>
</dbReference>
<feature type="binding site" evidence="6">
    <location>
        <position position="396"/>
    </location>
    <ligand>
        <name>[4Fe-4S] cluster</name>
        <dbReference type="ChEBI" id="CHEBI:49883"/>
    </ligand>
</feature>
<feature type="binding site" evidence="6">
    <location>
        <position position="650"/>
    </location>
    <ligand>
        <name>isopentenyl diphosphate</name>
        <dbReference type="ChEBI" id="CHEBI:128769"/>
    </ligand>
</feature>
<evidence type="ECO:0000313" key="8">
    <source>
        <dbReference type="EMBL" id="MFC3494854.1"/>
    </source>
</evidence>
<dbReference type="SFLD" id="SFLDS00005">
    <property type="entry name" value="Isoprenoid_Synthase_Type_I"/>
    <property type="match status" value="1"/>
</dbReference>
<reference evidence="9" key="1">
    <citation type="journal article" date="2019" name="Int. J. Syst. Evol. Microbiol.">
        <title>The Global Catalogue of Microorganisms (GCM) 10K type strain sequencing project: providing services to taxonomists for standard genome sequencing and annotation.</title>
        <authorList>
            <consortium name="The Broad Institute Genomics Platform"/>
            <consortium name="The Broad Institute Genome Sequencing Center for Infectious Disease"/>
            <person name="Wu L."/>
            <person name="Ma J."/>
        </authorList>
    </citation>
    <scope>NUCLEOTIDE SEQUENCE [LARGE SCALE GENOMIC DNA]</scope>
    <source>
        <strain evidence="9">CGMCC 4.7396</strain>
    </source>
</reference>
<dbReference type="Proteomes" id="UP001595712">
    <property type="component" value="Unassembled WGS sequence"/>
</dbReference>
<keyword evidence="3" id="KW-0460">Magnesium</keyword>
<evidence type="ECO:0000256" key="4">
    <source>
        <dbReference type="ARBA" id="ARBA00023004"/>
    </source>
</evidence>
<dbReference type="PANTHER" id="PTHR30426">
    <property type="entry name" value="4-HYDROXY-3-METHYLBUT-2-ENYL DIPHOSPHATE REDUCTASE"/>
    <property type="match status" value="1"/>
</dbReference>
<keyword evidence="4 6" id="KW-0408">Iron</keyword>
<dbReference type="InterPro" id="IPR008949">
    <property type="entry name" value="Isoprenoid_synthase_dom_sf"/>
</dbReference>
<comment type="catalytic activity">
    <reaction evidence="6">
        <text>dimethylallyl diphosphate + 2 oxidized [2Fe-2S]-[ferredoxin] + H2O = (2E)-4-hydroxy-3-methylbut-2-enyl diphosphate + 2 reduced [2Fe-2S]-[ferredoxin] + 2 H(+)</text>
        <dbReference type="Rhea" id="RHEA:24825"/>
        <dbReference type="Rhea" id="RHEA-COMP:10000"/>
        <dbReference type="Rhea" id="RHEA-COMP:10001"/>
        <dbReference type="ChEBI" id="CHEBI:15377"/>
        <dbReference type="ChEBI" id="CHEBI:15378"/>
        <dbReference type="ChEBI" id="CHEBI:33737"/>
        <dbReference type="ChEBI" id="CHEBI:33738"/>
        <dbReference type="ChEBI" id="CHEBI:57623"/>
        <dbReference type="ChEBI" id="CHEBI:128753"/>
        <dbReference type="EC" id="1.17.7.4"/>
    </reaction>
</comment>
<dbReference type="CDD" id="cd00685">
    <property type="entry name" value="Trans_IPPS_HT"/>
    <property type="match status" value="1"/>
</dbReference>
<comment type="caution">
    <text evidence="8">The sequence shown here is derived from an EMBL/GenBank/DDBJ whole genome shotgun (WGS) entry which is preliminary data.</text>
</comment>
<keyword evidence="6" id="KW-0414">Isoprene biosynthesis</keyword>
<dbReference type="Pfam" id="PF00348">
    <property type="entry name" value="polyprenyl_synt"/>
    <property type="match status" value="1"/>
</dbReference>
<feature type="binding site" evidence="6">
    <location>
        <position position="508"/>
    </location>
    <ligand>
        <name>(2E)-4-hydroxy-3-methylbut-2-enyl diphosphate</name>
        <dbReference type="ChEBI" id="CHEBI:128753"/>
    </ligand>
</feature>
<dbReference type="InterPro" id="IPR033749">
    <property type="entry name" value="Polyprenyl_synt_CS"/>
</dbReference>
<dbReference type="InterPro" id="IPR003451">
    <property type="entry name" value="LytB/IspH"/>
</dbReference>
<comment type="pathway">
    <text evidence="6">Isoprenoid biosynthesis; dimethylallyl diphosphate biosynthesis; dimethylallyl diphosphate from (2E)-4-hydroxy-3-methylbutenyl diphosphate: step 1/1.</text>
</comment>
<organism evidence="8 9">
    <name type="scientific">Glycomyces rhizosphaerae</name>
    <dbReference type="NCBI Taxonomy" id="2054422"/>
    <lineage>
        <taxon>Bacteria</taxon>
        <taxon>Bacillati</taxon>
        <taxon>Actinomycetota</taxon>
        <taxon>Actinomycetes</taxon>
        <taxon>Glycomycetales</taxon>
        <taxon>Glycomycetaceae</taxon>
        <taxon>Glycomyces</taxon>
    </lineage>
</organism>
<dbReference type="RefSeq" id="WP_387978976.1">
    <property type="nucleotide sequence ID" value="NZ_JBHRWO010000021.1"/>
</dbReference>
<sequence>MTVLTDQYTAEREAVDAGLRAAADRLPAPAARIAAYHFGWTDTAGSPVQANSGKALRPLLTLLAAKAVGDGERWRQAVPAAVAVEMVHNFSLIHDDIIDHDSLRRHRPTAWKVYGVNDAILVGDALHALAFEILAETGGDRVPAGTGLLAQTVRALIEGQLADTRFEGRDRVELAECIAMSEAKTASLMGCATALGALFGGGTAQQVDALRDFGFRLGLAFQHVDDLLGIWGDPAVTGKAVYSDLRNRKKSLPVTAALGSGHPDAPELAAIYSAAGQLTEAELTRAADLVEACGGRHASRHSAETLTESATGSLLSGGLRAEAVEELSRLAASTVDRANLWRAGFANAGRFMACKLRQGGRLMARDLRQGGEPMASKVRREAARRRVLLPAPRSFCAGVERAIEIVERLLEEHGRPVYVRNQIVHNAHVVADLESRGAVFVGELDEVPDDALVVFSAHGVAPAVEREAAARGLDAVDATCPLVAKVHAEAKRAADNGDTVILIGHEGHEEVVGTIGVAPERTLLVESATEVAALQVPDPARLTYLSQTTLAVAEVEAIAETLKGRFPAIKGQGAEDICYATSNRQAAVAAVVDEADLVLVVGSANSSNSNRLVELARNAGVTAHLIEDADAIDPIWLSEARTVAVTAGASAPPRLVDEVVRALAELGPIEIIERAVTRETQEFLLPQRLRASGGGPRLLGASASGHSGHTDTSERVEEILRDRDRS</sequence>
<keyword evidence="1 6" id="KW-0004">4Fe-4S</keyword>
<feature type="binding site" evidence="6">
    <location>
        <position position="608"/>
    </location>
    <ligand>
        <name>dimethylallyl diphosphate</name>
        <dbReference type="ChEBI" id="CHEBI:57623"/>
    </ligand>
</feature>
<feature type="binding site" evidence="6">
    <location>
        <position position="608"/>
    </location>
    <ligand>
        <name>isopentenyl diphosphate</name>
        <dbReference type="ChEBI" id="CHEBI:128769"/>
    </ligand>
</feature>
<feature type="region of interest" description="Disordered" evidence="7">
    <location>
        <begin position="695"/>
        <end position="726"/>
    </location>
</feature>
<dbReference type="EC" id="1.17.7.4" evidence="6"/>
<dbReference type="SUPFAM" id="SSF48576">
    <property type="entry name" value="Terpenoid synthases"/>
    <property type="match status" value="1"/>
</dbReference>
<comment type="function">
    <text evidence="6">Catalyzes the conversion of 1-hydroxy-2-methyl-2-(E)-butenyl 4-diphosphate (HMBPP) into a mixture of isopentenyl diphosphate (IPP) and dimethylallyl diphosphate (DMAPP). Acts in the terminal step of the DOXP/MEP pathway for isoprenoid precursor biosynthesis.</text>
</comment>
<dbReference type="GO" id="GO:0051745">
    <property type="term" value="F:4-hydroxy-3-methylbut-2-enyl diphosphate reductase activity"/>
    <property type="evidence" value="ECO:0007669"/>
    <property type="project" value="UniProtKB-EC"/>
</dbReference>
<evidence type="ECO:0000256" key="2">
    <source>
        <dbReference type="ARBA" id="ARBA00022723"/>
    </source>
</evidence>
<dbReference type="PROSITE" id="PS00723">
    <property type="entry name" value="POLYPRENYL_SYNTHASE_1"/>
    <property type="match status" value="1"/>
</dbReference>
<feature type="binding site" evidence="6">
    <location>
        <position position="425"/>
    </location>
    <ligand>
        <name>isopentenyl diphosphate</name>
        <dbReference type="ChEBI" id="CHEBI:128769"/>
    </ligand>
</feature>
<protein>
    <recommendedName>
        <fullName evidence="6">4-hydroxy-3-methylbut-2-enyl diphosphate reductase</fullName>
        <shortName evidence="6">HMBPP reductase</shortName>
        <ecNumber evidence="6">1.17.7.4</ecNumber>
    </recommendedName>
</protein>
<evidence type="ECO:0000256" key="7">
    <source>
        <dbReference type="SAM" id="MobiDB-lite"/>
    </source>
</evidence>
<dbReference type="HAMAP" id="MF_00191">
    <property type="entry name" value="IspH"/>
    <property type="match status" value="1"/>
</dbReference>
<dbReference type="Pfam" id="PF02401">
    <property type="entry name" value="LYTB"/>
    <property type="match status" value="1"/>
</dbReference>
<name>A0ABV7Q5N8_9ACTN</name>
<feature type="compositionally biased region" description="Basic and acidic residues" evidence="7">
    <location>
        <begin position="708"/>
        <end position="726"/>
    </location>
</feature>
<feature type="binding site" evidence="6">
    <location>
        <position position="607"/>
    </location>
    <ligand>
        <name>isopentenyl diphosphate</name>
        <dbReference type="ChEBI" id="CHEBI:128769"/>
    </ligand>
</feature>
<comment type="catalytic activity">
    <reaction evidence="6">
        <text>isopentenyl diphosphate + 2 oxidized [2Fe-2S]-[ferredoxin] + H2O = (2E)-4-hydroxy-3-methylbut-2-enyl diphosphate + 2 reduced [2Fe-2S]-[ferredoxin] + 2 H(+)</text>
        <dbReference type="Rhea" id="RHEA:24488"/>
        <dbReference type="Rhea" id="RHEA-COMP:10000"/>
        <dbReference type="Rhea" id="RHEA-COMP:10001"/>
        <dbReference type="ChEBI" id="CHEBI:15377"/>
        <dbReference type="ChEBI" id="CHEBI:15378"/>
        <dbReference type="ChEBI" id="CHEBI:33737"/>
        <dbReference type="ChEBI" id="CHEBI:33738"/>
        <dbReference type="ChEBI" id="CHEBI:128753"/>
        <dbReference type="ChEBI" id="CHEBI:128769"/>
        <dbReference type="EC" id="1.17.7.4"/>
    </reaction>
</comment>
<feature type="binding site" evidence="6">
    <location>
        <position position="608"/>
    </location>
    <ligand>
        <name>(2E)-4-hydroxy-3-methylbut-2-enyl diphosphate</name>
        <dbReference type="ChEBI" id="CHEBI:128753"/>
    </ligand>
</feature>
<keyword evidence="6 8" id="KW-0560">Oxidoreductase</keyword>
<dbReference type="Gene3D" id="3.40.1010.20">
    <property type="entry name" value="4-hydroxy-3-methylbut-2-enyl diphosphate reductase, catalytic domain"/>
    <property type="match status" value="2"/>
</dbReference>
<comment type="pathway">
    <text evidence="6">Isoprenoid biosynthesis; isopentenyl diphosphate biosynthesis via DXP pathway; isopentenyl diphosphate from 1-deoxy-D-xylulose 5-phosphate: step 6/6.</text>
</comment>
<feature type="binding site" evidence="6">
    <location>
        <position position="606"/>
    </location>
    <ligand>
        <name>(2E)-4-hydroxy-3-methylbut-2-enyl diphosphate</name>
        <dbReference type="ChEBI" id="CHEBI:128753"/>
    </ligand>
</feature>
<dbReference type="InterPro" id="IPR000092">
    <property type="entry name" value="Polyprenyl_synt"/>
</dbReference>
<evidence type="ECO:0000256" key="3">
    <source>
        <dbReference type="ARBA" id="ARBA00022842"/>
    </source>
</evidence>
<feature type="active site" description="Proton donor" evidence="6">
    <location>
        <position position="510"/>
    </location>
</feature>
<evidence type="ECO:0000256" key="6">
    <source>
        <dbReference type="HAMAP-Rule" id="MF_00191"/>
    </source>
</evidence>
<comment type="cofactor">
    <cofactor evidence="6">
        <name>[4Fe-4S] cluster</name>
        <dbReference type="ChEBI" id="CHEBI:49883"/>
    </cofactor>
    <text evidence="6">Binds 1 [4Fe-4S] cluster per subunit.</text>
</comment>
<keyword evidence="5 6" id="KW-0411">Iron-sulfur</keyword>
<accession>A0ABV7Q5N8</accession>
<feature type="binding site" evidence="6">
    <location>
        <position position="578"/>
    </location>
    <ligand>
        <name>[4Fe-4S] cluster</name>
        <dbReference type="ChEBI" id="CHEBI:49883"/>
    </ligand>
</feature>
<feature type="binding site" evidence="6">
    <location>
        <position position="607"/>
    </location>
    <ligand>
        <name>(2E)-4-hydroxy-3-methylbut-2-enyl diphosphate</name>
        <dbReference type="ChEBI" id="CHEBI:128753"/>
    </ligand>
</feature>
<feature type="binding site" evidence="6">
    <location>
        <position position="458"/>
    </location>
    <ligand>
        <name>(2E)-4-hydroxy-3-methylbut-2-enyl diphosphate</name>
        <dbReference type="ChEBI" id="CHEBI:128753"/>
    </ligand>
</feature>
<feature type="binding site" evidence="6">
    <location>
        <position position="458"/>
    </location>
    <ligand>
        <name>dimethylallyl diphosphate</name>
        <dbReference type="ChEBI" id="CHEBI:57623"/>
    </ligand>
</feature>
<dbReference type="EMBL" id="JBHRWO010000021">
    <property type="protein sequence ID" value="MFC3494854.1"/>
    <property type="molecule type" value="Genomic_DNA"/>
</dbReference>
<feature type="binding site" evidence="6">
    <location>
        <position position="425"/>
    </location>
    <ligand>
        <name>(2E)-4-hydroxy-3-methylbut-2-enyl diphosphate</name>
        <dbReference type="ChEBI" id="CHEBI:128753"/>
    </ligand>
</feature>
<feature type="binding site" evidence="6">
    <location>
        <position position="606"/>
    </location>
    <ligand>
        <name>dimethylallyl diphosphate</name>
        <dbReference type="ChEBI" id="CHEBI:57623"/>
    </ligand>
</feature>
<dbReference type="PANTHER" id="PTHR30426:SF0">
    <property type="entry name" value="4-HYDROXY-3-METHYLBUT-2-ENYL DIPHOSPHATE REDUCTASE"/>
    <property type="match status" value="1"/>
</dbReference>
<feature type="binding site" evidence="6">
    <location>
        <position position="650"/>
    </location>
    <ligand>
        <name>(2E)-4-hydroxy-3-methylbut-2-enyl diphosphate</name>
        <dbReference type="ChEBI" id="CHEBI:128753"/>
    </ligand>
</feature>
<dbReference type="Gene3D" id="1.10.600.10">
    <property type="entry name" value="Farnesyl Diphosphate Synthase"/>
    <property type="match status" value="1"/>
</dbReference>
<feature type="binding site" evidence="6">
    <location>
        <position position="607"/>
    </location>
    <ligand>
        <name>dimethylallyl diphosphate</name>
        <dbReference type="ChEBI" id="CHEBI:57623"/>
    </ligand>
</feature>
<feature type="binding site" evidence="6">
    <location>
        <position position="425"/>
    </location>
    <ligand>
        <name>dimethylallyl diphosphate</name>
        <dbReference type="ChEBI" id="CHEBI:57623"/>
    </ligand>
</feature>
<gene>
    <name evidence="6 8" type="primary">ispH</name>
    <name evidence="8" type="ORF">ACFO8M_20395</name>
</gene>
<evidence type="ECO:0000313" key="9">
    <source>
        <dbReference type="Proteomes" id="UP001595712"/>
    </source>
</evidence>
<comment type="similarity">
    <text evidence="6">Belongs to the IspH family.</text>
</comment>